<accession>A0A4R4W7X8</accession>
<dbReference type="OrthoDB" id="4516745at2"/>
<keyword evidence="9" id="KW-1185">Reference proteome</keyword>
<keyword evidence="3" id="KW-0547">Nucleotide-binding</keyword>
<dbReference type="InterPro" id="IPR010488">
    <property type="entry name" value="Zeta_toxin_domain"/>
</dbReference>
<feature type="domain" description="Zeta toxin" evidence="7">
    <location>
        <begin position="123"/>
        <end position="302"/>
    </location>
</feature>
<dbReference type="Gene3D" id="3.40.50.300">
    <property type="entry name" value="P-loop containing nucleotide triphosphate hydrolases"/>
    <property type="match status" value="1"/>
</dbReference>
<evidence type="ECO:0000256" key="1">
    <source>
        <dbReference type="ARBA" id="ARBA00009104"/>
    </source>
</evidence>
<reference evidence="8 9" key="1">
    <citation type="submission" date="2019-02" db="EMBL/GenBank/DDBJ databases">
        <title>Draft genome sequences of novel Actinobacteria.</title>
        <authorList>
            <person name="Sahin N."/>
            <person name="Ay H."/>
            <person name="Saygin H."/>
        </authorList>
    </citation>
    <scope>NUCLEOTIDE SEQUENCE [LARGE SCALE GENOMIC DNA]</scope>
    <source>
        <strain evidence="8 9">16K104</strain>
    </source>
</reference>
<dbReference type="Pfam" id="PF06414">
    <property type="entry name" value="Zeta_toxin"/>
    <property type="match status" value="1"/>
</dbReference>
<evidence type="ECO:0000313" key="9">
    <source>
        <dbReference type="Proteomes" id="UP000295172"/>
    </source>
</evidence>
<proteinExistence type="inferred from homology"/>
<comment type="caution">
    <text evidence="8">The sequence shown here is derived from an EMBL/GenBank/DDBJ whole genome shotgun (WGS) entry which is preliminary data.</text>
</comment>
<comment type="similarity">
    <text evidence="1">Belongs to the zeta toxin family.</text>
</comment>
<evidence type="ECO:0000313" key="8">
    <source>
        <dbReference type="EMBL" id="TDD13117.1"/>
    </source>
</evidence>
<comment type="catalytic activity">
    <reaction evidence="6">
        <text>UDP-N-acetyl-alpha-D-glucosamine + ATP = UDP-N-acetyl-alpha-D-glucosamine 3'-phosphate + ADP + H(+)</text>
        <dbReference type="Rhea" id="RHEA:32671"/>
        <dbReference type="ChEBI" id="CHEBI:15378"/>
        <dbReference type="ChEBI" id="CHEBI:30616"/>
        <dbReference type="ChEBI" id="CHEBI:57705"/>
        <dbReference type="ChEBI" id="CHEBI:64353"/>
        <dbReference type="ChEBI" id="CHEBI:456216"/>
        <dbReference type="EC" id="2.7.1.176"/>
    </reaction>
</comment>
<dbReference type="InterPro" id="IPR027417">
    <property type="entry name" value="P-loop_NTPase"/>
</dbReference>
<evidence type="ECO:0000256" key="2">
    <source>
        <dbReference type="ARBA" id="ARBA00011963"/>
    </source>
</evidence>
<dbReference type="GO" id="GO:0016301">
    <property type="term" value="F:kinase activity"/>
    <property type="evidence" value="ECO:0007669"/>
    <property type="project" value="InterPro"/>
</dbReference>
<dbReference type="GO" id="GO:0005524">
    <property type="term" value="F:ATP binding"/>
    <property type="evidence" value="ECO:0007669"/>
    <property type="project" value="UniProtKB-KW"/>
</dbReference>
<evidence type="ECO:0000256" key="4">
    <source>
        <dbReference type="ARBA" id="ARBA00022840"/>
    </source>
</evidence>
<dbReference type="RefSeq" id="WP_132327317.1">
    <property type="nucleotide sequence ID" value="NZ_SMKR01000283.1"/>
</dbReference>
<keyword evidence="4" id="KW-0067">ATP-binding</keyword>
<evidence type="ECO:0000256" key="5">
    <source>
        <dbReference type="ARBA" id="ARBA00032897"/>
    </source>
</evidence>
<evidence type="ECO:0000256" key="3">
    <source>
        <dbReference type="ARBA" id="ARBA00022741"/>
    </source>
</evidence>
<evidence type="ECO:0000259" key="7">
    <source>
        <dbReference type="Pfam" id="PF06414"/>
    </source>
</evidence>
<dbReference type="SUPFAM" id="SSF52540">
    <property type="entry name" value="P-loop containing nucleoside triphosphate hydrolases"/>
    <property type="match status" value="1"/>
</dbReference>
<dbReference type="EMBL" id="SMKR01000283">
    <property type="protein sequence ID" value="TDD13117.1"/>
    <property type="molecule type" value="Genomic_DNA"/>
</dbReference>
<name>A0A4R4W7X8_9ACTN</name>
<protein>
    <recommendedName>
        <fullName evidence="5">UDP-N-acetylglucosamine kinase</fullName>
        <ecNumber evidence="2">2.7.1.176</ecNumber>
    </recommendedName>
    <alternativeName>
        <fullName evidence="5">UDP-N-acetylglucosamine kinase</fullName>
    </alternativeName>
</protein>
<evidence type="ECO:0000256" key="6">
    <source>
        <dbReference type="ARBA" id="ARBA00048178"/>
    </source>
</evidence>
<dbReference type="AlphaFoldDB" id="A0A4R4W7X8"/>
<dbReference type="Proteomes" id="UP000295172">
    <property type="component" value="Unassembled WGS sequence"/>
</dbReference>
<organism evidence="8 9">
    <name type="scientific">Kribbella turkmenica</name>
    <dbReference type="NCBI Taxonomy" id="2530375"/>
    <lineage>
        <taxon>Bacteria</taxon>
        <taxon>Bacillati</taxon>
        <taxon>Actinomycetota</taxon>
        <taxon>Actinomycetes</taxon>
        <taxon>Propionibacteriales</taxon>
        <taxon>Kribbellaceae</taxon>
        <taxon>Kribbella</taxon>
    </lineage>
</organism>
<sequence>MVSAVVSGLVPAGTAWMQRVAYEVAIEGTGHAIAFYAELIANEEATENPDREGIGRWRAEQRAWADRRRVLSPADTKEIDTIYSEGEVLLAEPDAGKAVTEDLSADENERIFRERIVPDELSATPQEQPVAVIVVGQPGDGKPAVSALARAALMRQGRDPVTIAADRYQPHWPVLRTPIDDGPANDATTDGLEWMAKALTYARSHQLDVVMETPVLTPEDVAAFSSAGYRVEVAILAVPAAASRLGVLDRHLRTLEVYGFGRLVDPEVHDTAYRRVLDVAELLENEQCRVTVLRPDGQVIHQEAAGTAEAIERERSRPWTPAESRQFLDGIAEVRRIGRSAPIEWIQREADVGERMLRTSAAPYLHPDAVTMHIATAGVSPPDVEETVRRRD</sequence>
<dbReference type="EC" id="2.7.1.176" evidence="2"/>
<gene>
    <name evidence="8" type="ORF">E1218_34950</name>
</gene>